<comment type="caution">
    <text evidence="2">The sequence shown here is derived from an EMBL/GenBank/DDBJ whole genome shotgun (WGS) entry which is preliminary data.</text>
</comment>
<proteinExistence type="predicted"/>
<sequence>MTGLVRKELVSLPIDGQSVEGLLALPRQARAVVLFAHGSGSGRLSPRNNTVAAALRKAGLATLLMDLLTPPEAPSTRARFDIALLVRRLEMAASWLAGDRDTRHLPLGLFGASTGAAAALQLAAGASFPVYAVVSRGGRPDLAGSFALERVSAPTLLIVGGLDTQVIELNKAAYAMLTCRKAFEVVKGATHLFEEPGALEQVARLASDWFVRSLDPAPVP</sequence>
<dbReference type="EMBL" id="JAFBIL020000008">
    <property type="protein sequence ID" value="MBZ2209488.1"/>
    <property type="molecule type" value="Genomic_DNA"/>
</dbReference>
<evidence type="ECO:0000313" key="3">
    <source>
        <dbReference type="Proteomes" id="UP000809349"/>
    </source>
</evidence>
<reference evidence="2 3" key="1">
    <citation type="submission" date="2021-01" db="EMBL/GenBank/DDBJ databases">
        <authorList>
            <person name="Ruan W."/>
            <person name="Khan S.A."/>
            <person name="Jeon C.O."/>
        </authorList>
    </citation>
    <scope>NUCLEOTIDE SEQUENCE [LARGE SCALE GENOMIC DNA]</scope>
    <source>
        <strain evidence="2 3">R798</strain>
    </source>
</reference>
<evidence type="ECO:0000313" key="2">
    <source>
        <dbReference type="EMBL" id="MBZ2209488.1"/>
    </source>
</evidence>
<protein>
    <submittedName>
        <fullName evidence="2">Alpha/beta hydrolase</fullName>
    </submittedName>
</protein>
<dbReference type="PANTHER" id="PTHR22946:SF9">
    <property type="entry name" value="POLYKETIDE TRANSFERASE AF380"/>
    <property type="match status" value="1"/>
</dbReference>
<organism evidence="2 3">
    <name type="scientific">Massilia soli</name>
    <dbReference type="NCBI Taxonomy" id="2792854"/>
    <lineage>
        <taxon>Bacteria</taxon>
        <taxon>Pseudomonadati</taxon>
        <taxon>Pseudomonadota</taxon>
        <taxon>Betaproteobacteria</taxon>
        <taxon>Burkholderiales</taxon>
        <taxon>Oxalobacteraceae</taxon>
        <taxon>Telluria group</taxon>
        <taxon>Massilia</taxon>
    </lineage>
</organism>
<accession>A0ABS7SU53</accession>
<dbReference type="RefSeq" id="WP_223469945.1">
    <property type="nucleotide sequence ID" value="NZ_JAFBIL020000008.1"/>
</dbReference>
<dbReference type="GO" id="GO:0016787">
    <property type="term" value="F:hydrolase activity"/>
    <property type="evidence" value="ECO:0007669"/>
    <property type="project" value="UniProtKB-KW"/>
</dbReference>
<evidence type="ECO:0000256" key="1">
    <source>
        <dbReference type="ARBA" id="ARBA00022801"/>
    </source>
</evidence>
<dbReference type="Gene3D" id="3.40.50.1820">
    <property type="entry name" value="alpha/beta hydrolase"/>
    <property type="match status" value="1"/>
</dbReference>
<dbReference type="InterPro" id="IPR050261">
    <property type="entry name" value="FrsA_esterase"/>
</dbReference>
<reference evidence="2 3" key="2">
    <citation type="submission" date="2021-08" db="EMBL/GenBank/DDBJ databases">
        <title>Massilia sp. R798.</title>
        <authorList>
            <person name="Baek J.H."/>
            <person name="Jung H.S."/>
            <person name="Kim K.R."/>
            <person name="Jeon C.O."/>
        </authorList>
    </citation>
    <scope>NUCLEOTIDE SEQUENCE [LARGE SCALE GENOMIC DNA]</scope>
    <source>
        <strain evidence="2 3">R798</strain>
    </source>
</reference>
<dbReference type="PANTHER" id="PTHR22946">
    <property type="entry name" value="DIENELACTONE HYDROLASE DOMAIN-CONTAINING PROTEIN-RELATED"/>
    <property type="match status" value="1"/>
</dbReference>
<dbReference type="Proteomes" id="UP000809349">
    <property type="component" value="Unassembled WGS sequence"/>
</dbReference>
<dbReference type="InterPro" id="IPR029058">
    <property type="entry name" value="AB_hydrolase_fold"/>
</dbReference>
<gene>
    <name evidence="2" type="ORF">I4X03_019655</name>
</gene>
<keyword evidence="3" id="KW-1185">Reference proteome</keyword>
<name>A0ABS7SU53_9BURK</name>
<keyword evidence="1 2" id="KW-0378">Hydrolase</keyword>
<dbReference type="SUPFAM" id="SSF53474">
    <property type="entry name" value="alpha/beta-Hydrolases"/>
    <property type="match status" value="1"/>
</dbReference>